<dbReference type="Gene3D" id="3.40.50.12780">
    <property type="entry name" value="N-terminal domain of ligase-like"/>
    <property type="match status" value="1"/>
</dbReference>
<organism evidence="5 6">
    <name type="scientific">Inquilinus ginsengisoli</name>
    <dbReference type="NCBI Taxonomy" id="363840"/>
    <lineage>
        <taxon>Bacteria</taxon>
        <taxon>Pseudomonadati</taxon>
        <taxon>Pseudomonadota</taxon>
        <taxon>Alphaproteobacteria</taxon>
        <taxon>Rhodospirillales</taxon>
        <taxon>Rhodospirillaceae</taxon>
        <taxon>Inquilinus</taxon>
    </lineage>
</organism>
<dbReference type="PANTHER" id="PTHR43201:SF5">
    <property type="entry name" value="MEDIUM-CHAIN ACYL-COA LIGASE ACSF2, MITOCHONDRIAL"/>
    <property type="match status" value="1"/>
</dbReference>
<evidence type="ECO:0000313" key="5">
    <source>
        <dbReference type="EMBL" id="MDR6288199.1"/>
    </source>
</evidence>
<dbReference type="InterPro" id="IPR020845">
    <property type="entry name" value="AMP-binding_CS"/>
</dbReference>
<dbReference type="Pfam" id="PF13193">
    <property type="entry name" value="AMP-binding_C"/>
    <property type="match status" value="1"/>
</dbReference>
<feature type="domain" description="AMP-binding enzyme C-terminal" evidence="4">
    <location>
        <begin position="408"/>
        <end position="484"/>
    </location>
</feature>
<dbReference type="Gene3D" id="3.30.300.30">
    <property type="match status" value="1"/>
</dbReference>
<evidence type="ECO:0000259" key="4">
    <source>
        <dbReference type="Pfam" id="PF13193"/>
    </source>
</evidence>
<evidence type="ECO:0000256" key="1">
    <source>
        <dbReference type="ARBA" id="ARBA00006432"/>
    </source>
</evidence>
<name>A0ABU1JKX3_9PROT</name>
<gene>
    <name evidence="5" type="ORF">E9232_000698</name>
</gene>
<comment type="caution">
    <text evidence="5">The sequence shown here is derived from an EMBL/GenBank/DDBJ whole genome shotgun (WGS) entry which is preliminary data.</text>
</comment>
<evidence type="ECO:0000259" key="3">
    <source>
        <dbReference type="Pfam" id="PF00501"/>
    </source>
</evidence>
<keyword evidence="2 5" id="KW-0436">Ligase</keyword>
<dbReference type="PROSITE" id="PS00455">
    <property type="entry name" value="AMP_BINDING"/>
    <property type="match status" value="1"/>
</dbReference>
<dbReference type="Proteomes" id="UP001262410">
    <property type="component" value="Unassembled WGS sequence"/>
</dbReference>
<proteinExistence type="inferred from homology"/>
<reference evidence="5 6" key="1">
    <citation type="submission" date="2023-07" db="EMBL/GenBank/DDBJ databases">
        <title>Sorghum-associated microbial communities from plants grown in Nebraska, USA.</title>
        <authorList>
            <person name="Schachtman D."/>
        </authorList>
    </citation>
    <scope>NUCLEOTIDE SEQUENCE [LARGE SCALE GENOMIC DNA]</scope>
    <source>
        <strain evidence="5 6">584</strain>
    </source>
</reference>
<sequence length="497" mass="54129">MLTDGLYSRAKTCPESVAFISRNNHYSYDWFALKVNRLAVGLRAHGICAGDRVALHMTNIPELLVSYYACFRIGAIAAPLNIRCKTAELRSLLERLRPAIYLGEAQLYPQVATVESEILAEGARFVVGIGENAGAQDWDRLLDDTGLGMDFNHPDAGELAVLLATSGTTGEPKFVVHTHATLSAFSKITGHLGVDREDVAIIAMPLVHIAALVSSIFCIESGAPIALFERFDADTVLAAISVHRCSWMIGTPAMFAQMLIRQRADSRDVSTLRSCRSVGDVCSLEIQRAFSEVFGLPLRTFWGSTETGAFAYGLELGPVSRIPPELEVRVVDDCGMTVPDGEVGEMLVLGPSVTPGYWIEPGRIQDPKSDGWFPTGDLVRKGDGDDVWFVGRKKDLIVRAGSNISPVEVEQVLLGHPAIRDAAVFGIPDEIEGQKVAALIHLASDARENAIDDIEEYARRSLADYKIPESIHIVHEIPRNALGKVDRKALQTLVLSS</sequence>
<dbReference type="InterPro" id="IPR000873">
    <property type="entry name" value="AMP-dep_synth/lig_dom"/>
</dbReference>
<dbReference type="EMBL" id="JAVDPW010000001">
    <property type="protein sequence ID" value="MDR6288199.1"/>
    <property type="molecule type" value="Genomic_DNA"/>
</dbReference>
<feature type="domain" description="AMP-dependent synthetase/ligase" evidence="3">
    <location>
        <begin position="9"/>
        <end position="358"/>
    </location>
</feature>
<accession>A0ABU1JKX3</accession>
<dbReference type="SUPFAM" id="SSF56801">
    <property type="entry name" value="Acetyl-CoA synthetase-like"/>
    <property type="match status" value="1"/>
</dbReference>
<dbReference type="GO" id="GO:0016874">
    <property type="term" value="F:ligase activity"/>
    <property type="evidence" value="ECO:0007669"/>
    <property type="project" value="UniProtKB-KW"/>
</dbReference>
<dbReference type="InterPro" id="IPR045851">
    <property type="entry name" value="AMP-bd_C_sf"/>
</dbReference>
<dbReference type="PANTHER" id="PTHR43201">
    <property type="entry name" value="ACYL-COA SYNTHETASE"/>
    <property type="match status" value="1"/>
</dbReference>
<evidence type="ECO:0000256" key="2">
    <source>
        <dbReference type="ARBA" id="ARBA00022598"/>
    </source>
</evidence>
<dbReference type="Pfam" id="PF00501">
    <property type="entry name" value="AMP-binding"/>
    <property type="match status" value="1"/>
</dbReference>
<dbReference type="InterPro" id="IPR025110">
    <property type="entry name" value="AMP-bd_C"/>
</dbReference>
<dbReference type="RefSeq" id="WP_309792168.1">
    <property type="nucleotide sequence ID" value="NZ_JAVDPW010000001.1"/>
</dbReference>
<evidence type="ECO:0000313" key="6">
    <source>
        <dbReference type="Proteomes" id="UP001262410"/>
    </source>
</evidence>
<dbReference type="InterPro" id="IPR042099">
    <property type="entry name" value="ANL_N_sf"/>
</dbReference>
<protein>
    <submittedName>
        <fullName evidence="5">Acyl-CoA synthetase (AMP-forming)/AMP-acid ligase II</fullName>
    </submittedName>
</protein>
<comment type="similarity">
    <text evidence="1">Belongs to the ATP-dependent AMP-binding enzyme family.</text>
</comment>
<keyword evidence="6" id="KW-1185">Reference proteome</keyword>